<proteinExistence type="predicted"/>
<feature type="region of interest" description="Disordered" evidence="1">
    <location>
        <begin position="1"/>
        <end position="62"/>
    </location>
</feature>
<dbReference type="Proteomes" id="UP000182350">
    <property type="component" value="Unassembled WGS sequence"/>
</dbReference>
<dbReference type="OrthoDB" id="6121487at2"/>
<reference evidence="2 3" key="1">
    <citation type="submission" date="2016-11" db="EMBL/GenBank/DDBJ databases">
        <authorList>
            <person name="Jaros S."/>
            <person name="Januszkiewicz K."/>
            <person name="Wedrychowicz H."/>
        </authorList>
    </citation>
    <scope>NUCLEOTIDE SEQUENCE [LARGE SCALE GENOMIC DNA]</scope>
    <source>
        <strain evidence="2 3">DSM 21637</strain>
    </source>
</reference>
<name>A0A1K1YYC6_9GAMM</name>
<evidence type="ECO:0000313" key="2">
    <source>
        <dbReference type="EMBL" id="SFX67034.1"/>
    </source>
</evidence>
<dbReference type="RefSeq" id="WP_072326803.1">
    <property type="nucleotide sequence ID" value="NZ_FPJW01000009.1"/>
</dbReference>
<dbReference type="EMBL" id="FPJW01000009">
    <property type="protein sequence ID" value="SFX67034.1"/>
    <property type="molecule type" value="Genomic_DNA"/>
</dbReference>
<evidence type="ECO:0000256" key="1">
    <source>
        <dbReference type="SAM" id="MobiDB-lite"/>
    </source>
</evidence>
<evidence type="ECO:0000313" key="3">
    <source>
        <dbReference type="Proteomes" id="UP000182350"/>
    </source>
</evidence>
<keyword evidence="3" id="KW-1185">Reference proteome</keyword>
<feature type="compositionally biased region" description="Polar residues" evidence="1">
    <location>
        <begin position="1"/>
        <end position="22"/>
    </location>
</feature>
<feature type="compositionally biased region" description="Basic and acidic residues" evidence="1">
    <location>
        <begin position="23"/>
        <end position="32"/>
    </location>
</feature>
<accession>A0A1K1YYC6</accession>
<dbReference type="AlphaFoldDB" id="A0A1K1YYC6"/>
<feature type="compositionally biased region" description="Polar residues" evidence="1">
    <location>
        <begin position="34"/>
        <end position="60"/>
    </location>
</feature>
<gene>
    <name evidence="2" type="ORF">SAMN02745752_02478</name>
</gene>
<dbReference type="STRING" id="1122209.SAMN02745752_02478"/>
<sequence length="178" mass="19327">MVLPSVDTTQSQWPRKQGGTDTSAKKRSEPSVEHTGSTKTLTNPDDNLASTGATGKNQLQALPEETFDLNDDEASSTPDFKVELTGKTLEIEQAETPVLAVEAPVYPEEARHGRKRPVLPFTFAFGIRRPMAVAVMMRNPILGADAPESRNQAIQDTLDLAATNRLPYLKGAQLNLVA</sequence>
<protein>
    <submittedName>
        <fullName evidence="2">Uncharacterized protein</fullName>
    </submittedName>
</protein>
<organism evidence="2 3">
    <name type="scientific">Marinospirillum alkaliphilum DSM 21637</name>
    <dbReference type="NCBI Taxonomy" id="1122209"/>
    <lineage>
        <taxon>Bacteria</taxon>
        <taxon>Pseudomonadati</taxon>
        <taxon>Pseudomonadota</taxon>
        <taxon>Gammaproteobacteria</taxon>
        <taxon>Oceanospirillales</taxon>
        <taxon>Oceanospirillaceae</taxon>
        <taxon>Marinospirillum</taxon>
    </lineage>
</organism>